<dbReference type="Proteomes" id="UP000681720">
    <property type="component" value="Unassembled WGS sequence"/>
</dbReference>
<evidence type="ECO:0000313" key="2">
    <source>
        <dbReference type="EMBL" id="CAF4724340.1"/>
    </source>
</evidence>
<dbReference type="EMBL" id="CAJOBH010123653">
    <property type="protein sequence ID" value="CAF4724340.1"/>
    <property type="molecule type" value="Genomic_DNA"/>
</dbReference>
<dbReference type="EMBL" id="CAJOBI010107564">
    <property type="protein sequence ID" value="CAF4618028.1"/>
    <property type="molecule type" value="Genomic_DNA"/>
</dbReference>
<dbReference type="Proteomes" id="UP000681967">
    <property type="component" value="Unassembled WGS sequence"/>
</dbReference>
<dbReference type="Proteomes" id="UP000676336">
    <property type="component" value="Unassembled WGS sequence"/>
</dbReference>
<comment type="caution">
    <text evidence="2">The sequence shown here is derived from an EMBL/GenBank/DDBJ whole genome shotgun (WGS) entry which is preliminary data.</text>
</comment>
<evidence type="ECO:0000313" key="1">
    <source>
        <dbReference type="EMBL" id="CAF4618028.1"/>
    </source>
</evidence>
<gene>
    <name evidence="2" type="ORF">BYL167_LOCUS45012</name>
    <name evidence="3" type="ORF">GIL414_LOCUS51242</name>
    <name evidence="1" type="ORF">SMN809_LOCUS39763</name>
</gene>
<dbReference type="EMBL" id="CAJOBJ010172682">
    <property type="protein sequence ID" value="CAF4889074.1"/>
    <property type="molecule type" value="Genomic_DNA"/>
</dbReference>
<feature type="non-terminal residue" evidence="2">
    <location>
        <position position="1"/>
    </location>
</feature>
<proteinExistence type="predicted"/>
<accession>A0A8S3ANK1</accession>
<dbReference type="AlphaFoldDB" id="A0A8S3ANK1"/>
<organism evidence="2 4">
    <name type="scientific">Rotaria magnacalcarata</name>
    <dbReference type="NCBI Taxonomy" id="392030"/>
    <lineage>
        <taxon>Eukaryota</taxon>
        <taxon>Metazoa</taxon>
        <taxon>Spiralia</taxon>
        <taxon>Gnathifera</taxon>
        <taxon>Rotifera</taxon>
        <taxon>Eurotatoria</taxon>
        <taxon>Bdelloidea</taxon>
        <taxon>Philodinida</taxon>
        <taxon>Philodinidae</taxon>
        <taxon>Rotaria</taxon>
    </lineage>
</organism>
<evidence type="ECO:0000313" key="3">
    <source>
        <dbReference type="EMBL" id="CAF4889074.1"/>
    </source>
</evidence>
<feature type="non-terminal residue" evidence="2">
    <location>
        <position position="52"/>
    </location>
</feature>
<protein>
    <submittedName>
        <fullName evidence="2">Uncharacterized protein</fullName>
    </submittedName>
</protein>
<sequence>IDRVFKEGKELLDIDPRSIDTDDRIRATRDAVKIKFGLKNDELATVWIPMLE</sequence>
<reference evidence="2" key="1">
    <citation type="submission" date="2021-02" db="EMBL/GenBank/DDBJ databases">
        <authorList>
            <person name="Nowell W R."/>
        </authorList>
    </citation>
    <scope>NUCLEOTIDE SEQUENCE</scope>
</reference>
<name>A0A8S3ANK1_9BILA</name>
<evidence type="ECO:0000313" key="4">
    <source>
        <dbReference type="Proteomes" id="UP000681967"/>
    </source>
</evidence>